<evidence type="ECO:0000256" key="3">
    <source>
        <dbReference type="ARBA" id="ARBA00022475"/>
    </source>
</evidence>
<evidence type="ECO:0000256" key="7">
    <source>
        <dbReference type="SAM" id="Phobius"/>
    </source>
</evidence>
<accession>A0A7X8XWC9</accession>
<comment type="subcellular location">
    <subcellularLocation>
        <location evidence="1">Cell membrane</location>
        <topology evidence="1">Multi-pass membrane protein</topology>
    </subcellularLocation>
</comment>
<organism evidence="9 10">
    <name type="scientific">Flammeovirga agarivorans</name>
    <dbReference type="NCBI Taxonomy" id="2726742"/>
    <lineage>
        <taxon>Bacteria</taxon>
        <taxon>Pseudomonadati</taxon>
        <taxon>Bacteroidota</taxon>
        <taxon>Cytophagia</taxon>
        <taxon>Cytophagales</taxon>
        <taxon>Flammeovirgaceae</taxon>
        <taxon>Flammeovirga</taxon>
    </lineage>
</organism>
<feature type="transmembrane region" description="Helical" evidence="7">
    <location>
        <begin position="288"/>
        <end position="305"/>
    </location>
</feature>
<dbReference type="InterPro" id="IPR020846">
    <property type="entry name" value="MFS_dom"/>
</dbReference>
<dbReference type="InterPro" id="IPR050171">
    <property type="entry name" value="MFS_Transporters"/>
</dbReference>
<keyword evidence="5 7" id="KW-1133">Transmembrane helix</keyword>
<feature type="transmembrane region" description="Helical" evidence="7">
    <location>
        <begin position="144"/>
        <end position="166"/>
    </location>
</feature>
<evidence type="ECO:0000313" key="10">
    <source>
        <dbReference type="Proteomes" id="UP000585050"/>
    </source>
</evidence>
<proteinExistence type="predicted"/>
<dbReference type="PANTHER" id="PTHR23517">
    <property type="entry name" value="RESISTANCE PROTEIN MDTM, PUTATIVE-RELATED-RELATED"/>
    <property type="match status" value="1"/>
</dbReference>
<keyword evidence="4 7" id="KW-0812">Transmembrane</keyword>
<feature type="transmembrane region" description="Helical" evidence="7">
    <location>
        <begin position="79"/>
        <end position="99"/>
    </location>
</feature>
<feature type="transmembrane region" description="Helical" evidence="7">
    <location>
        <begin position="219"/>
        <end position="240"/>
    </location>
</feature>
<comment type="caution">
    <text evidence="9">The sequence shown here is derived from an EMBL/GenBank/DDBJ whole genome shotgun (WGS) entry which is preliminary data.</text>
</comment>
<keyword evidence="2" id="KW-0813">Transport</keyword>
<dbReference type="GO" id="GO:0005886">
    <property type="term" value="C:plasma membrane"/>
    <property type="evidence" value="ECO:0007669"/>
    <property type="project" value="UniProtKB-SubCell"/>
</dbReference>
<dbReference type="InterPro" id="IPR011701">
    <property type="entry name" value="MFS"/>
</dbReference>
<evidence type="ECO:0000256" key="4">
    <source>
        <dbReference type="ARBA" id="ARBA00022692"/>
    </source>
</evidence>
<dbReference type="Pfam" id="PF07690">
    <property type="entry name" value="MFS_1"/>
    <property type="match status" value="1"/>
</dbReference>
<evidence type="ECO:0000256" key="2">
    <source>
        <dbReference type="ARBA" id="ARBA00022448"/>
    </source>
</evidence>
<keyword evidence="3" id="KW-1003">Cell membrane</keyword>
<name>A0A7X8XWC9_9BACT</name>
<gene>
    <name evidence="9" type="ORF">HGP29_12090</name>
</gene>
<dbReference type="CDD" id="cd17329">
    <property type="entry name" value="MFS_MdtH_MDR_like"/>
    <property type="match status" value="1"/>
</dbReference>
<evidence type="ECO:0000256" key="1">
    <source>
        <dbReference type="ARBA" id="ARBA00004651"/>
    </source>
</evidence>
<dbReference type="Gene3D" id="1.20.1250.20">
    <property type="entry name" value="MFS general substrate transporter like domains"/>
    <property type="match status" value="1"/>
</dbReference>
<feature type="domain" description="Major facilitator superfamily (MFS) profile" evidence="8">
    <location>
        <begin position="18"/>
        <end position="404"/>
    </location>
</feature>
<sequence>MRLAFNNFISIYQGLSREIWVLSVVSLINRIGAMVIPFLSIYLADAKGFTLAEIGWVMSSFGVGSLIGSWLGGKLTDKFGFYPIIIFSLFTSGIGLILLKELDTFYEICGGFFLVTLFTDILRPPIFVAIRQYSSEKNRTKSITLIRLAINLGFSAGPATGGLLIATWGYTSLFWVDGVSCILALLIFVLAIQPKKKIVEENDDSLEENKKSQSPYRDFPYLLFILSMVFFGVIFMQYFSTVPLFYKEVHELNEAVIGLLLSSNGFVIFLLEMPLIHWVEKQKKYSTMQIMMSSIVLVLLSYILLIVGHDLWVLFIGMMLLTLGEMLMFPLSNAEAMSRASGKYQGDYMALYTIAFSISHLVGHNLGMQSVNIFGYNYTWTFMIAGLLLCIVLLQLFQFSKKREELSQTAK</sequence>
<keyword evidence="6 7" id="KW-0472">Membrane</keyword>
<feature type="transmembrane region" description="Helical" evidence="7">
    <location>
        <begin position="54"/>
        <end position="72"/>
    </location>
</feature>
<dbReference type="AlphaFoldDB" id="A0A7X8XWC9"/>
<feature type="transmembrane region" description="Helical" evidence="7">
    <location>
        <begin position="20"/>
        <end position="42"/>
    </location>
</feature>
<evidence type="ECO:0000313" key="9">
    <source>
        <dbReference type="EMBL" id="NLR91955.1"/>
    </source>
</evidence>
<evidence type="ECO:0000256" key="5">
    <source>
        <dbReference type="ARBA" id="ARBA00022989"/>
    </source>
</evidence>
<dbReference type="InterPro" id="IPR036259">
    <property type="entry name" value="MFS_trans_sf"/>
</dbReference>
<evidence type="ECO:0000256" key="6">
    <source>
        <dbReference type="ARBA" id="ARBA00023136"/>
    </source>
</evidence>
<dbReference type="EMBL" id="JABAIL010000003">
    <property type="protein sequence ID" value="NLR91955.1"/>
    <property type="molecule type" value="Genomic_DNA"/>
</dbReference>
<feature type="transmembrane region" description="Helical" evidence="7">
    <location>
        <begin position="349"/>
        <end position="366"/>
    </location>
</feature>
<feature type="transmembrane region" description="Helical" evidence="7">
    <location>
        <begin position="255"/>
        <end position="276"/>
    </location>
</feature>
<evidence type="ECO:0000259" key="8">
    <source>
        <dbReference type="PROSITE" id="PS50850"/>
    </source>
</evidence>
<feature type="transmembrane region" description="Helical" evidence="7">
    <location>
        <begin position="105"/>
        <end position="123"/>
    </location>
</feature>
<dbReference type="PROSITE" id="PS50850">
    <property type="entry name" value="MFS"/>
    <property type="match status" value="1"/>
</dbReference>
<dbReference type="PANTHER" id="PTHR23517:SF2">
    <property type="entry name" value="MULTIDRUG RESISTANCE PROTEIN MDTH"/>
    <property type="match status" value="1"/>
</dbReference>
<dbReference type="GO" id="GO:0022857">
    <property type="term" value="F:transmembrane transporter activity"/>
    <property type="evidence" value="ECO:0007669"/>
    <property type="project" value="InterPro"/>
</dbReference>
<feature type="transmembrane region" description="Helical" evidence="7">
    <location>
        <begin position="311"/>
        <end position="329"/>
    </location>
</feature>
<dbReference type="Proteomes" id="UP000585050">
    <property type="component" value="Unassembled WGS sequence"/>
</dbReference>
<reference evidence="9 10" key="1">
    <citation type="submission" date="2020-04" db="EMBL/GenBank/DDBJ databases">
        <title>Flammeovirga sp. SR4, a novel species isolated from seawater.</title>
        <authorList>
            <person name="Wang X."/>
        </authorList>
    </citation>
    <scope>NUCLEOTIDE SEQUENCE [LARGE SCALE GENOMIC DNA]</scope>
    <source>
        <strain evidence="9 10">SR4</strain>
    </source>
</reference>
<feature type="transmembrane region" description="Helical" evidence="7">
    <location>
        <begin position="378"/>
        <end position="397"/>
    </location>
</feature>
<keyword evidence="10" id="KW-1185">Reference proteome</keyword>
<feature type="transmembrane region" description="Helical" evidence="7">
    <location>
        <begin position="172"/>
        <end position="192"/>
    </location>
</feature>
<dbReference type="SUPFAM" id="SSF103473">
    <property type="entry name" value="MFS general substrate transporter"/>
    <property type="match status" value="1"/>
</dbReference>
<protein>
    <submittedName>
        <fullName evidence="9">MFS transporter</fullName>
    </submittedName>
</protein>